<dbReference type="InterPro" id="IPR001943">
    <property type="entry name" value="UVR_dom"/>
</dbReference>
<dbReference type="CDD" id="cd18790">
    <property type="entry name" value="SF2_C_UvrB"/>
    <property type="match status" value="1"/>
</dbReference>
<dbReference type="EMBL" id="JAUSWP010000005">
    <property type="protein sequence ID" value="MDQ0567964.1"/>
    <property type="molecule type" value="Genomic_DNA"/>
</dbReference>
<dbReference type="SUPFAM" id="SSF46600">
    <property type="entry name" value="C-terminal UvrC-binding domain of UvrB"/>
    <property type="match status" value="1"/>
</dbReference>
<dbReference type="SUPFAM" id="SSF52540">
    <property type="entry name" value="P-loop containing nucleoside triphosphate hydrolases"/>
    <property type="match status" value="2"/>
</dbReference>
<evidence type="ECO:0000256" key="3">
    <source>
        <dbReference type="ARBA" id="ARBA00022490"/>
    </source>
</evidence>
<comment type="subunit">
    <text evidence="10 12 13">Forms a heterotetramer with UvrA during the search for lesions. Interacts with UvrC in an incision complex.</text>
</comment>
<comment type="domain">
    <text evidence="12">The beta-hairpin motif is involved in DNA binding.</text>
</comment>
<feature type="coiled-coil region" evidence="14">
    <location>
        <begin position="616"/>
        <end position="650"/>
    </location>
</feature>
<feature type="domain" description="UVR" evidence="15">
    <location>
        <begin position="627"/>
        <end position="662"/>
    </location>
</feature>
<dbReference type="PANTHER" id="PTHR24029">
    <property type="entry name" value="UVRABC SYSTEM PROTEIN B"/>
    <property type="match status" value="1"/>
</dbReference>
<accession>A0ABU0NF13</accession>
<dbReference type="NCBIfam" id="TIGR00631">
    <property type="entry name" value="uvrb"/>
    <property type="match status" value="1"/>
</dbReference>
<evidence type="ECO:0000313" key="19">
    <source>
        <dbReference type="Proteomes" id="UP001236620"/>
    </source>
</evidence>
<feature type="domain" description="Helicase C-terminal" evidence="17">
    <location>
        <begin position="435"/>
        <end position="597"/>
    </location>
</feature>
<comment type="function">
    <text evidence="12">The UvrABC repair system catalyzes the recognition and processing of DNA lesions. A damage recognition complex composed of 2 UvrA and 2 UvrB subunits scans DNA for abnormalities. Upon binding of the UvrA(2)B(2) complex to a putative damaged site, the DNA wraps around one UvrB monomer. DNA wrap is dependent on ATP binding by UvrB and probably causes local melting of the DNA helix, facilitating insertion of UvrB beta-hairpin between the DNA strands. Then UvrB probes one DNA strand for the presence of a lesion. If a lesion is found the UvrA subunits dissociate and the UvrB-DNA preincision complex is formed. This complex is subsequently bound by UvrC and the second UvrB is released. If no lesion is found, the DNA wraps around the other UvrB subunit that will check the other stand for damage.</text>
</comment>
<keyword evidence="4 12" id="KW-0547">Nucleotide-binding</keyword>
<reference evidence="18" key="1">
    <citation type="submission" date="2023-07" db="EMBL/GenBank/DDBJ databases">
        <title>Genomic Encyclopedia of Type Strains, Phase IV (KMG-IV): sequencing the most valuable type-strain genomes for metagenomic binning, comparative biology and taxonomic classification.</title>
        <authorList>
            <person name="Goeker M."/>
        </authorList>
    </citation>
    <scope>NUCLEOTIDE SEQUENCE [LARGE SCALE GENOMIC DNA]</scope>
    <source>
        <strain evidence="18">DSM 22019</strain>
    </source>
</reference>
<dbReference type="Proteomes" id="UP001236620">
    <property type="component" value="Unassembled WGS sequence"/>
</dbReference>
<feature type="binding site" evidence="12">
    <location>
        <begin position="43"/>
        <end position="50"/>
    </location>
    <ligand>
        <name>ATP</name>
        <dbReference type="ChEBI" id="CHEBI:30616"/>
    </ligand>
</feature>
<dbReference type="InterPro" id="IPR006935">
    <property type="entry name" value="Helicase/UvrB_N"/>
</dbReference>
<dbReference type="InterPro" id="IPR001650">
    <property type="entry name" value="Helicase_C-like"/>
</dbReference>
<evidence type="ECO:0000256" key="14">
    <source>
        <dbReference type="SAM" id="Coils"/>
    </source>
</evidence>
<evidence type="ECO:0000256" key="4">
    <source>
        <dbReference type="ARBA" id="ARBA00022741"/>
    </source>
</evidence>
<dbReference type="InterPro" id="IPR024759">
    <property type="entry name" value="UvrB_YAD/RRR_dom"/>
</dbReference>
<dbReference type="NCBIfam" id="NF003673">
    <property type="entry name" value="PRK05298.1"/>
    <property type="match status" value="1"/>
</dbReference>
<keyword evidence="3 12" id="KW-0963">Cytoplasm</keyword>
<dbReference type="Pfam" id="PF04851">
    <property type="entry name" value="ResIII"/>
    <property type="match status" value="1"/>
</dbReference>
<evidence type="ECO:0000256" key="10">
    <source>
        <dbReference type="ARBA" id="ARBA00026033"/>
    </source>
</evidence>
<proteinExistence type="inferred from homology"/>
<evidence type="ECO:0000256" key="7">
    <source>
        <dbReference type="ARBA" id="ARBA00022840"/>
    </source>
</evidence>
<comment type="similarity">
    <text evidence="2 12 13">Belongs to the UvrB family.</text>
</comment>
<dbReference type="PROSITE" id="PS51194">
    <property type="entry name" value="HELICASE_CTER"/>
    <property type="match status" value="1"/>
</dbReference>
<evidence type="ECO:0000256" key="11">
    <source>
        <dbReference type="ARBA" id="ARBA00029504"/>
    </source>
</evidence>
<sequence length="666" mass="76551">MNYINNNKFKLVSRFSPSGDQSQAIEQLNQGLKDNKKYQVLLGATGTGKTFTIANVIAKHNKQTLVLAHNKTLAMQLYYELKELFPENRVEYFVSNFDFFQPEAYVPSKDLYIDKDARQNMELDMMRLSACNALLTRNDTIVVASVAAIFALQNPDEYSSAFFELKLGQKIARNELLNWLVKTGYTRNDIENELGSFSAKGDVIKIVPGWANNIMFRISLFNDEIEMIDVLNSITGAVIDRTSTVSIFPAQAYVTPQDKMKLICNNIRNELTDRLAVLTSENKLLEAQRLEQRTKYDLESLEEFGYCSGIENYSSHLDLRQPGQRPYILLDYFKDDFLTIIDESHISLPQIRGMYNTDRSRKTTLVEYGFRLPSALDNRPLNFDEFNSLLHQVIYTSATPGDYELDQVNNHVVQQIIRPTGLLDPIVEIRPTTNQIDDIINEIHNRRKVNERVFITTLTIRMSEDLTNYLQQRDIKVAYLHSELKTLERSEILNDLRKGVYDVVVGVNLLREGLDLPEVSLICILDADKQGFLRNYRSLIQTIGRVARNEHGKAIMYADSTSQAMQQAIDETNRRREIQQQYNKIHNITPKTVSKQITESVLSKKSKQAIEKAKKIRNSKQKIETLQKAIDDLREEMLQAAKELDFERAAVLRDTIIELENQKSSN</sequence>
<dbReference type="InterPro" id="IPR004807">
    <property type="entry name" value="UvrB"/>
</dbReference>
<dbReference type="RefSeq" id="WP_307445149.1">
    <property type="nucleotide sequence ID" value="NZ_JAUSWP010000005.1"/>
</dbReference>
<evidence type="ECO:0000259" key="16">
    <source>
        <dbReference type="PROSITE" id="PS51192"/>
    </source>
</evidence>
<comment type="subcellular location">
    <subcellularLocation>
        <location evidence="1 12 13">Cytoplasm</location>
    </subcellularLocation>
</comment>
<keyword evidence="14" id="KW-0175">Coiled coil</keyword>
<protein>
    <recommendedName>
        <fullName evidence="11 12">UvrABC system protein B</fullName>
        <shortName evidence="12">Protein UvrB</shortName>
    </recommendedName>
    <alternativeName>
        <fullName evidence="12">Excinuclease ABC subunit B</fullName>
    </alternativeName>
</protein>
<keyword evidence="12 13" id="KW-0742">SOS response</keyword>
<dbReference type="SMART" id="SM00490">
    <property type="entry name" value="HELICc"/>
    <property type="match status" value="1"/>
</dbReference>
<dbReference type="PROSITE" id="PS50151">
    <property type="entry name" value="UVR"/>
    <property type="match status" value="1"/>
</dbReference>
<gene>
    <name evidence="12" type="primary">uvrB</name>
    <name evidence="18" type="ORF">J2Z63_000611</name>
</gene>
<dbReference type="Gene3D" id="4.10.860.10">
    <property type="entry name" value="UVR domain"/>
    <property type="match status" value="1"/>
</dbReference>
<evidence type="ECO:0000256" key="12">
    <source>
        <dbReference type="HAMAP-Rule" id="MF_00204"/>
    </source>
</evidence>
<evidence type="ECO:0000256" key="8">
    <source>
        <dbReference type="ARBA" id="ARBA00022881"/>
    </source>
</evidence>
<keyword evidence="9 12" id="KW-0234">DNA repair</keyword>
<keyword evidence="8 12" id="KW-0267">Excision nuclease</keyword>
<dbReference type="InterPro" id="IPR041471">
    <property type="entry name" value="UvrB_inter"/>
</dbReference>
<feature type="short sequence motif" description="Beta-hairpin" evidence="12">
    <location>
        <begin position="96"/>
        <end position="119"/>
    </location>
</feature>
<dbReference type="Pfam" id="PF17757">
    <property type="entry name" value="UvrB_inter"/>
    <property type="match status" value="1"/>
</dbReference>
<evidence type="ECO:0000256" key="6">
    <source>
        <dbReference type="ARBA" id="ARBA00022769"/>
    </source>
</evidence>
<feature type="domain" description="Helicase ATP-binding" evidence="16">
    <location>
        <begin position="30"/>
        <end position="204"/>
    </location>
</feature>
<keyword evidence="6 12" id="KW-0228">DNA excision</keyword>
<evidence type="ECO:0000259" key="15">
    <source>
        <dbReference type="PROSITE" id="PS50151"/>
    </source>
</evidence>
<evidence type="ECO:0000256" key="2">
    <source>
        <dbReference type="ARBA" id="ARBA00008533"/>
    </source>
</evidence>
<dbReference type="PROSITE" id="PS51192">
    <property type="entry name" value="HELICASE_ATP_BIND_1"/>
    <property type="match status" value="1"/>
</dbReference>
<dbReference type="InterPro" id="IPR014001">
    <property type="entry name" value="Helicase_ATP-bd"/>
</dbReference>
<keyword evidence="5 12" id="KW-0227">DNA damage</keyword>
<dbReference type="SMART" id="SM00487">
    <property type="entry name" value="DEXDc"/>
    <property type="match status" value="1"/>
</dbReference>
<dbReference type="PANTHER" id="PTHR24029:SF0">
    <property type="entry name" value="UVRABC SYSTEM PROTEIN B"/>
    <property type="match status" value="1"/>
</dbReference>
<evidence type="ECO:0000313" key="18">
    <source>
        <dbReference type="EMBL" id="MDQ0567964.1"/>
    </source>
</evidence>
<evidence type="ECO:0000256" key="1">
    <source>
        <dbReference type="ARBA" id="ARBA00004496"/>
    </source>
</evidence>
<dbReference type="Pfam" id="PF02151">
    <property type="entry name" value="UVR"/>
    <property type="match status" value="1"/>
</dbReference>
<comment type="caution">
    <text evidence="18">The sequence shown here is derived from an EMBL/GenBank/DDBJ whole genome shotgun (WGS) entry which is preliminary data.</text>
</comment>
<dbReference type="Pfam" id="PF00271">
    <property type="entry name" value="Helicase_C"/>
    <property type="match status" value="1"/>
</dbReference>
<dbReference type="CDD" id="cd17916">
    <property type="entry name" value="DEXHc_UvrB"/>
    <property type="match status" value="1"/>
</dbReference>
<dbReference type="Pfam" id="PF12344">
    <property type="entry name" value="UvrB"/>
    <property type="match status" value="1"/>
</dbReference>
<evidence type="ECO:0000256" key="5">
    <source>
        <dbReference type="ARBA" id="ARBA00022763"/>
    </source>
</evidence>
<evidence type="ECO:0000256" key="9">
    <source>
        <dbReference type="ARBA" id="ARBA00023204"/>
    </source>
</evidence>
<organism evidence="18 19">
    <name type="scientific">Mycoplasma yeatsii</name>
    <dbReference type="NCBI Taxonomy" id="51365"/>
    <lineage>
        <taxon>Bacteria</taxon>
        <taxon>Bacillati</taxon>
        <taxon>Mycoplasmatota</taxon>
        <taxon>Mollicutes</taxon>
        <taxon>Mycoplasmataceae</taxon>
        <taxon>Mycoplasma</taxon>
    </lineage>
</organism>
<dbReference type="InterPro" id="IPR027417">
    <property type="entry name" value="P-loop_NTPase"/>
</dbReference>
<dbReference type="HAMAP" id="MF_00204">
    <property type="entry name" value="UvrB"/>
    <property type="match status" value="1"/>
</dbReference>
<keyword evidence="19" id="KW-1185">Reference proteome</keyword>
<dbReference type="Gene3D" id="3.40.50.300">
    <property type="entry name" value="P-loop containing nucleotide triphosphate hydrolases"/>
    <property type="match status" value="3"/>
</dbReference>
<dbReference type="InterPro" id="IPR036876">
    <property type="entry name" value="UVR_dom_sf"/>
</dbReference>
<keyword evidence="7 12" id="KW-0067">ATP-binding</keyword>
<evidence type="ECO:0000259" key="17">
    <source>
        <dbReference type="PROSITE" id="PS51194"/>
    </source>
</evidence>
<name>A0ABU0NF13_9MOLU</name>
<evidence type="ECO:0000256" key="13">
    <source>
        <dbReference type="RuleBase" id="RU003587"/>
    </source>
</evidence>